<dbReference type="Proteomes" id="UP001212997">
    <property type="component" value="Unassembled WGS sequence"/>
</dbReference>
<proteinExistence type="predicted"/>
<feature type="compositionally biased region" description="Basic residues" evidence="1">
    <location>
        <begin position="46"/>
        <end position="56"/>
    </location>
</feature>
<keyword evidence="3" id="KW-1185">Reference proteome</keyword>
<feature type="region of interest" description="Disordered" evidence="1">
    <location>
        <begin position="1464"/>
        <end position="1493"/>
    </location>
</feature>
<evidence type="ECO:0000313" key="3">
    <source>
        <dbReference type="Proteomes" id="UP001212997"/>
    </source>
</evidence>
<sequence>MGKKTKEGAVIPSIDDWRDCDVCSRPIQVGTGGDSNWANHIDSKGHKQNLKKLRDKSKSKSLTAFFKPVPRPDYSVPSPVSTSESYTEERPENQARKLIVPSKNPTALTTSSLASERLGDAGSHTQISISANPTLLSRLRQLSATLPSHIPYGMASDPLGRLVSFDLSAGIAEGDDPYETVDPILNQTIGYERSVDEVASLITRGPFGIQGVCDWIEMLISKYHIDSVLFEPRVEKLICALQLCGATDPSRESSPEIVLIEGPMANPSRLNDPPVRTSRSVSCPGFPLSLPSGISPFGAYPYLRHDVQNLPWKCASLEDHPALKSIQESIHFGAHKNTPLVYLSPHELVESVRRKTSENRTLTLSALNTSRTLMRNARTMKNSHRLIVALASHNIPRVRAILATAQRNGSGILGTLEMVERAASGLYRPRDYLEEEFHRILLFSKLGGGRVASIAQRSCFLPSARTAERKLKVQPLQSSPSYPTQQELHLNLSVVLPLPEFSTYGPEVPVVVCVDELKLEERLRWDSATNSILGVCREHGDLVSLTFGSMADADILLDALTHKDCEKQVHLATEATVIAIRVMTQSSRQNHARPVVVSGTCKRETSSAQQSLLDSTLTSIRLYEPRFRVYCISSDGDGKRRRAVATLTLRRPISSSSPLFSALSPLLLFNTLCGGDELTADIDFRHIFKRFRNTLLREAGITINNVSLSRPIIQKHLVQSGISIHHADTLLFPNDKQNVPLAYKLLSAITGLPSHSEESSSPAHLASRQSLRLLGRIYQYLLDPFTNISLSLGRQLVLLSAAAHLILAIYRPNRGGFIPVQLYFDVMTMIKNVYFSVAKAQVADPNGKFWIVLLGTDALEMLFGTVRTMVGNDTNADQLQLTSRITSAALCTSLLQQHPEWDVRPKRLMLPSRGSSDERDDRDRINARDWKGDVSLTGIVLRTSWRQGLEIASADLKEFNIPVPFDEMVEEGVDILCPITPQQTVLIGGLSLGEREEDEDETDLPLAVITESESTANPLAYTGSPERTDLEPDLEDLAGSHPLLASQDEERHEAFVAIDQSGKVQHKATVLRILSNPLAAKGSKDRLKRVRGFSAYETTHRSGLGLGTSEFAPTLSSITDADKESESSSLFLEDPALVLLACNHQIFLGVILVQEITYRSIPKSSLSYDLLHEPATQIRGQIMRIINTAASLSDSWAETHTDILHSSRTDWEWTGTFEPLPGLLQTRQFEGRWVELVGPIIQASRQPSKDGFQTYHFHSLTLQAASAVLFERLHAAQELGRIPNLRLSNTFPYRFKDAVWKYNMEAHFRQVHPHLLRQGLHENPLSQHQISQSERDAMQARYSKKPRTSKQSKARAMSALTISEDHTSTFPSLQLGASSHSINLEEGTQWFSSTTDRPLLTQHPPPLTPLEDDTEITHRAAVVCDTTAEFPTQDGSAAPLRDNATLPPPIRRVRLIVRDPEPNIDPSLLAESESIQTSGSLSTGSVGPVPEVQNRDNSEKQYCWCQGPERGRMVACDACLLHIEHSFILRVLE</sequence>
<organism evidence="2 3">
    <name type="scientific">Meripilus lineatus</name>
    <dbReference type="NCBI Taxonomy" id="2056292"/>
    <lineage>
        <taxon>Eukaryota</taxon>
        <taxon>Fungi</taxon>
        <taxon>Dikarya</taxon>
        <taxon>Basidiomycota</taxon>
        <taxon>Agaricomycotina</taxon>
        <taxon>Agaricomycetes</taxon>
        <taxon>Polyporales</taxon>
        <taxon>Meripilaceae</taxon>
        <taxon>Meripilus</taxon>
    </lineage>
</organism>
<dbReference type="EMBL" id="JANAWD010000403">
    <property type="protein sequence ID" value="KAJ3479987.1"/>
    <property type="molecule type" value="Genomic_DNA"/>
</dbReference>
<dbReference type="Gene3D" id="3.30.160.60">
    <property type="entry name" value="Classic Zinc Finger"/>
    <property type="match status" value="1"/>
</dbReference>
<evidence type="ECO:0008006" key="4">
    <source>
        <dbReference type="Google" id="ProtNLM"/>
    </source>
</evidence>
<evidence type="ECO:0000313" key="2">
    <source>
        <dbReference type="EMBL" id="KAJ3479987.1"/>
    </source>
</evidence>
<feature type="compositionally biased region" description="Basic residues" evidence="1">
    <location>
        <begin position="1342"/>
        <end position="1353"/>
    </location>
</feature>
<feature type="region of interest" description="Disordered" evidence="1">
    <location>
        <begin position="73"/>
        <end position="106"/>
    </location>
</feature>
<gene>
    <name evidence="2" type="ORF">NLI96_g8673</name>
</gene>
<evidence type="ECO:0000256" key="1">
    <source>
        <dbReference type="SAM" id="MobiDB-lite"/>
    </source>
</evidence>
<feature type="region of interest" description="Disordered" evidence="1">
    <location>
        <begin position="1335"/>
        <end position="1354"/>
    </location>
</feature>
<feature type="region of interest" description="Disordered" evidence="1">
    <location>
        <begin position="32"/>
        <end position="56"/>
    </location>
</feature>
<reference evidence="2" key="1">
    <citation type="submission" date="2022-07" db="EMBL/GenBank/DDBJ databases">
        <title>Genome Sequence of Physisporinus lineatus.</title>
        <authorList>
            <person name="Buettner E."/>
        </authorList>
    </citation>
    <scope>NUCLEOTIDE SEQUENCE</scope>
    <source>
        <strain evidence="2">VT162</strain>
    </source>
</reference>
<comment type="caution">
    <text evidence="2">The sequence shown here is derived from an EMBL/GenBank/DDBJ whole genome shotgun (WGS) entry which is preliminary data.</text>
</comment>
<name>A0AAD5V234_9APHY</name>
<accession>A0AAD5V234</accession>
<feature type="compositionally biased region" description="Polar residues" evidence="1">
    <location>
        <begin position="1473"/>
        <end position="1485"/>
    </location>
</feature>
<protein>
    <recommendedName>
        <fullName evidence="4">U1-type domain-containing protein</fullName>
    </recommendedName>
</protein>